<sequence length="316" mass="32907">MMKTSIVKRYGAPEIVEVVDRARPEPGAGEVLVRIEAVAVTSGDARIRAGRFPRGFGLPARLALGVRGPRQQVLGTAFSGVIERVGAAVDGFAVGDSIAGMNGARMGAHAQYAAVRPKSMALKPPSVRHVDAAGAVFGGATALHFLRDRVHHGSRVLVNGASGAVGSSAVQLAALAGAEVTAVASRNNHDFVTRLGAHEAIDYAATPLDGISDRFDVVFDTVGNINRRLGLRLAGAAGTVILAVADLAETIRSGGRVLAGSAAERADDIACLMRLLDERKLDPVTETLGGLDRLVDAYRIVDSGRKVGNVVVQPWM</sequence>
<dbReference type="Proteomes" id="UP000693892">
    <property type="component" value="Unassembled WGS sequence"/>
</dbReference>
<dbReference type="InterPro" id="IPR020843">
    <property type="entry name" value="ER"/>
</dbReference>
<dbReference type="PANTHER" id="PTHR43482:SF1">
    <property type="entry name" value="PROTEIN AST1-RELATED"/>
    <property type="match status" value="1"/>
</dbReference>
<dbReference type="EMBL" id="CAJVAP010000011">
    <property type="protein sequence ID" value="CAG7609842.1"/>
    <property type="molecule type" value="Genomic_DNA"/>
</dbReference>
<gene>
    <name evidence="2" type="primary">tdh</name>
    <name evidence="2" type="ORF">LEUCIP111803_01248</name>
</gene>
<keyword evidence="3" id="KW-1185">Reference proteome</keyword>
<dbReference type="AlphaFoldDB" id="A0A916JW55"/>
<keyword evidence="2" id="KW-0560">Oxidoreductase</keyword>
<dbReference type="RefSeq" id="WP_218114857.1">
    <property type="nucleotide sequence ID" value="NZ_CAJVAP010000011.1"/>
</dbReference>
<dbReference type="InterPro" id="IPR052585">
    <property type="entry name" value="Lipid_raft_assoc_Zn_ADH"/>
</dbReference>
<reference evidence="2" key="1">
    <citation type="submission" date="2021-06" db="EMBL/GenBank/DDBJ databases">
        <authorList>
            <person name="Criscuolo A."/>
        </authorList>
    </citation>
    <scope>NUCLEOTIDE SEQUENCE</scope>
    <source>
        <strain evidence="2">CIP111803</strain>
    </source>
</reference>
<evidence type="ECO:0000259" key="1">
    <source>
        <dbReference type="SMART" id="SM00829"/>
    </source>
</evidence>
<evidence type="ECO:0000313" key="3">
    <source>
        <dbReference type="Proteomes" id="UP000693892"/>
    </source>
</evidence>
<accession>A0A916JW55</accession>
<dbReference type="CDD" id="cd08267">
    <property type="entry name" value="MDR1"/>
    <property type="match status" value="1"/>
</dbReference>
<name>A0A916JW55_9MICO</name>
<evidence type="ECO:0000313" key="2">
    <source>
        <dbReference type="EMBL" id="CAG7609842.1"/>
    </source>
</evidence>
<protein>
    <submittedName>
        <fullName evidence="2">L-threonine 3-dehydrogenase</fullName>
        <ecNumber evidence="2">1.1.1.103</ecNumber>
    </submittedName>
</protein>
<organism evidence="2 3">
    <name type="scientific">Leucobacter soli</name>
    <dbReference type="NCBI Taxonomy" id="2812850"/>
    <lineage>
        <taxon>Bacteria</taxon>
        <taxon>Bacillati</taxon>
        <taxon>Actinomycetota</taxon>
        <taxon>Actinomycetes</taxon>
        <taxon>Micrococcales</taxon>
        <taxon>Microbacteriaceae</taxon>
        <taxon>Leucobacter</taxon>
    </lineage>
</organism>
<dbReference type="PANTHER" id="PTHR43482">
    <property type="entry name" value="PROTEIN AST1-RELATED"/>
    <property type="match status" value="1"/>
</dbReference>
<dbReference type="Pfam" id="PF13602">
    <property type="entry name" value="ADH_zinc_N_2"/>
    <property type="match status" value="1"/>
</dbReference>
<proteinExistence type="predicted"/>
<dbReference type="InterPro" id="IPR013154">
    <property type="entry name" value="ADH-like_N"/>
</dbReference>
<dbReference type="EC" id="1.1.1.103" evidence="2"/>
<comment type="caution">
    <text evidence="2">The sequence shown here is derived from an EMBL/GenBank/DDBJ whole genome shotgun (WGS) entry which is preliminary data.</text>
</comment>
<dbReference type="SMART" id="SM00829">
    <property type="entry name" value="PKS_ER"/>
    <property type="match status" value="1"/>
</dbReference>
<dbReference type="Pfam" id="PF08240">
    <property type="entry name" value="ADH_N"/>
    <property type="match status" value="1"/>
</dbReference>
<dbReference type="GO" id="GO:0008743">
    <property type="term" value="F:L-threonine 3-dehydrogenase activity"/>
    <property type="evidence" value="ECO:0007669"/>
    <property type="project" value="UniProtKB-EC"/>
</dbReference>
<feature type="domain" description="Enoyl reductase (ER)" evidence="1">
    <location>
        <begin position="11"/>
        <end position="312"/>
    </location>
</feature>